<dbReference type="PRINTS" id="PR00081">
    <property type="entry name" value="GDHRDH"/>
</dbReference>
<evidence type="ECO:0000256" key="2">
    <source>
        <dbReference type="ARBA" id="ARBA00023002"/>
    </source>
</evidence>
<dbReference type="PROSITE" id="PS00061">
    <property type="entry name" value="ADH_SHORT"/>
    <property type="match status" value="1"/>
</dbReference>
<dbReference type="Pfam" id="PF00106">
    <property type="entry name" value="adh_short"/>
    <property type="match status" value="1"/>
</dbReference>
<evidence type="ECO:0000313" key="5">
    <source>
        <dbReference type="Proteomes" id="UP000238823"/>
    </source>
</evidence>
<dbReference type="AlphaFoldDB" id="A0A2S9YVD3"/>
<organism evidence="4 5">
    <name type="scientific">Enhygromyxa salina</name>
    <dbReference type="NCBI Taxonomy" id="215803"/>
    <lineage>
        <taxon>Bacteria</taxon>
        <taxon>Pseudomonadati</taxon>
        <taxon>Myxococcota</taxon>
        <taxon>Polyangia</taxon>
        <taxon>Nannocystales</taxon>
        <taxon>Nannocystaceae</taxon>
        <taxon>Enhygromyxa</taxon>
    </lineage>
</organism>
<dbReference type="GO" id="GO:0055041">
    <property type="term" value="F:cyclopentanol dehydrogenase activity"/>
    <property type="evidence" value="ECO:0007669"/>
    <property type="project" value="UniProtKB-EC"/>
</dbReference>
<dbReference type="InterPro" id="IPR036291">
    <property type="entry name" value="NAD(P)-bd_dom_sf"/>
</dbReference>
<proteinExistence type="inferred from homology"/>
<dbReference type="EMBL" id="PVNL01000030">
    <property type="protein sequence ID" value="PRQ09058.1"/>
    <property type="molecule type" value="Genomic_DNA"/>
</dbReference>
<dbReference type="Gene3D" id="3.40.50.720">
    <property type="entry name" value="NAD(P)-binding Rossmann-like Domain"/>
    <property type="match status" value="1"/>
</dbReference>
<comment type="similarity">
    <text evidence="1 3">Belongs to the short-chain dehydrogenases/reductases (SDR) family.</text>
</comment>
<reference evidence="4 5" key="1">
    <citation type="submission" date="2018-03" db="EMBL/GenBank/DDBJ databases">
        <title>Draft Genome Sequences of the Obligatory Marine Myxobacteria Enhygromyxa salina SWB007.</title>
        <authorList>
            <person name="Poehlein A."/>
            <person name="Moghaddam J.A."/>
            <person name="Harms H."/>
            <person name="Alanjari M."/>
            <person name="Koenig G.M."/>
            <person name="Daniel R."/>
            <person name="Schaeberle T.F."/>
        </authorList>
    </citation>
    <scope>NUCLEOTIDE SEQUENCE [LARGE SCALE GENOMIC DNA]</scope>
    <source>
        <strain evidence="4 5">SWB007</strain>
    </source>
</reference>
<dbReference type="SUPFAM" id="SSF51735">
    <property type="entry name" value="NAD(P)-binding Rossmann-fold domains"/>
    <property type="match status" value="1"/>
</dbReference>
<protein>
    <submittedName>
        <fullName evidence="4">Cyclopentanol dehydrogenase</fullName>
        <ecNumber evidence="4">1.1.1.163</ecNumber>
    </submittedName>
</protein>
<evidence type="ECO:0000256" key="3">
    <source>
        <dbReference type="RuleBase" id="RU000363"/>
    </source>
</evidence>
<gene>
    <name evidence="4" type="primary">cpnA_2</name>
    <name evidence="4" type="ORF">ENSA7_10480</name>
</gene>
<comment type="caution">
    <text evidence="4">The sequence shown here is derived from an EMBL/GenBank/DDBJ whole genome shotgun (WGS) entry which is preliminary data.</text>
</comment>
<dbReference type="PANTHER" id="PTHR43976:SF16">
    <property type="entry name" value="SHORT-CHAIN DEHYDROGENASE_REDUCTASE FAMILY PROTEIN"/>
    <property type="match status" value="1"/>
</dbReference>
<dbReference type="CDD" id="cd05374">
    <property type="entry name" value="17beta-HSD-like_SDR_c"/>
    <property type="match status" value="1"/>
</dbReference>
<name>A0A2S9YVD3_9BACT</name>
<keyword evidence="2 4" id="KW-0560">Oxidoreductase</keyword>
<dbReference type="InterPro" id="IPR002347">
    <property type="entry name" value="SDR_fam"/>
</dbReference>
<dbReference type="InterPro" id="IPR051911">
    <property type="entry name" value="SDR_oxidoreductase"/>
</dbReference>
<dbReference type="PRINTS" id="PR00080">
    <property type="entry name" value="SDRFAMILY"/>
</dbReference>
<sequence length="295" mass="31411">MSRPSPLVVFITGTSSGIGEALALHRARLGDTVFATMRNLDAGSTLEKIAAEENLDLRLLALDLTDDESVTRAVSDALDQTGHIDVLINNAGISTIQTVEGSLAAARETFEVNYFGMLKTITAVLPSMRERRSGTIINVSSVTGVVANAGSGAYAASKHAIEAMSESLALEVISLGIRVIILEPGFIATPIFPKAQGGEPPSGPYAKHIRRGRLIYSDPAKRAMPAVTVAEVVAGALTDPEPKLRYYAGSAKPLMHGRRRTSDEEWLSLGQVADDDDEAWFALIAKTVNLALVEE</sequence>
<dbReference type="InterPro" id="IPR020904">
    <property type="entry name" value="Sc_DH/Rdtase_CS"/>
</dbReference>
<evidence type="ECO:0000313" key="4">
    <source>
        <dbReference type="EMBL" id="PRQ09058.1"/>
    </source>
</evidence>
<dbReference type="EC" id="1.1.1.163" evidence="4"/>
<accession>A0A2S9YVD3</accession>
<evidence type="ECO:0000256" key="1">
    <source>
        <dbReference type="ARBA" id="ARBA00006484"/>
    </source>
</evidence>
<dbReference type="PANTHER" id="PTHR43976">
    <property type="entry name" value="SHORT CHAIN DEHYDROGENASE"/>
    <property type="match status" value="1"/>
</dbReference>
<dbReference type="Proteomes" id="UP000238823">
    <property type="component" value="Unassembled WGS sequence"/>
</dbReference>